<accession>A0A5C3L707</accession>
<dbReference type="CDD" id="cd09917">
    <property type="entry name" value="F-box_SF"/>
    <property type="match status" value="1"/>
</dbReference>
<dbReference type="SUPFAM" id="SSF81383">
    <property type="entry name" value="F-box domain"/>
    <property type="match status" value="1"/>
</dbReference>
<evidence type="ECO:0000313" key="3">
    <source>
        <dbReference type="Proteomes" id="UP000307440"/>
    </source>
</evidence>
<evidence type="ECO:0000313" key="2">
    <source>
        <dbReference type="EMBL" id="TFK28323.1"/>
    </source>
</evidence>
<dbReference type="EMBL" id="ML210157">
    <property type="protein sequence ID" value="TFK28323.1"/>
    <property type="molecule type" value="Genomic_DNA"/>
</dbReference>
<name>A0A5C3L707_COPMA</name>
<gene>
    <name evidence="2" type="ORF">FA15DRAFT_753641</name>
</gene>
<dbReference type="Pfam" id="PF00646">
    <property type="entry name" value="F-box"/>
    <property type="match status" value="1"/>
</dbReference>
<dbReference type="OrthoDB" id="2864564at2759"/>
<dbReference type="Proteomes" id="UP000307440">
    <property type="component" value="Unassembled WGS sequence"/>
</dbReference>
<evidence type="ECO:0000259" key="1">
    <source>
        <dbReference type="Pfam" id="PF00646"/>
    </source>
</evidence>
<proteinExistence type="predicted"/>
<feature type="domain" description="F-box" evidence="1">
    <location>
        <begin position="32"/>
        <end position="64"/>
    </location>
</feature>
<dbReference type="InterPro" id="IPR036047">
    <property type="entry name" value="F-box-like_dom_sf"/>
</dbReference>
<dbReference type="SUPFAM" id="SSF52047">
    <property type="entry name" value="RNI-like"/>
    <property type="match status" value="1"/>
</dbReference>
<dbReference type="AlphaFoldDB" id="A0A5C3L707"/>
<protein>
    <recommendedName>
        <fullName evidence="1">F-box domain-containing protein</fullName>
    </recommendedName>
</protein>
<dbReference type="InterPro" id="IPR001810">
    <property type="entry name" value="F-box_dom"/>
</dbReference>
<dbReference type="InterPro" id="IPR032675">
    <property type="entry name" value="LRR_dom_sf"/>
</dbReference>
<sequence length="610" mass="68062">MYSPSLQALQASYTPERLPTLTRTVGPPQSKSLPPELWLEILPHMSRLDKASTSLVSQQLRALAQPMLFEVLDVSPFLLAFTIDRPFLRPKNYLRYTLDRLACFQQPHIVHGIKSCYISPYTRTGYPARDRGDDLDPSLVVNAVIDALPSFPNLRTLALHLIDLNDIAWNAFCGLHLTSLWLNSCNIDAQDVAIPPYASTIFLDHCSWKGEPSDLISLHEERRTGVPYNVARALIRPQRVKFISTPRRDTALMTLAILAESPTTLQSLRLSFAATTGDLFLHALANCPRLTSLTIFPPVNGDPSTYHGFGEIPFNAPSLKMFEGPYIYLPNLLQQHLESVSVWGMDERPAFVNPHRLLPGLSRLAQTPNSETLGHLHITATHLSDELLACLISFKNLKRLSVESHDSPTQETGANPTGTEVRFDEPIANLYLLLQRIRFPPTLERLRFRTRLRSGNEGIRSQEHEAALFIARFVERQPALNRFEIEYGVFWSATYNFVWSRTTPNLPRSHSQLGHHGEDLAGVTSQAGEGGTQVTRMSDCFKTTVLSQARTLGYGDLMLTVQQRRVLNNAAESSPITVGLPGGSQVSKNVETAAALWSRFKSVVSGQSLL</sequence>
<keyword evidence="3" id="KW-1185">Reference proteome</keyword>
<organism evidence="2 3">
    <name type="scientific">Coprinopsis marcescibilis</name>
    <name type="common">Agaric fungus</name>
    <name type="synonym">Psathyrella marcescibilis</name>
    <dbReference type="NCBI Taxonomy" id="230819"/>
    <lineage>
        <taxon>Eukaryota</taxon>
        <taxon>Fungi</taxon>
        <taxon>Dikarya</taxon>
        <taxon>Basidiomycota</taxon>
        <taxon>Agaricomycotina</taxon>
        <taxon>Agaricomycetes</taxon>
        <taxon>Agaricomycetidae</taxon>
        <taxon>Agaricales</taxon>
        <taxon>Agaricineae</taxon>
        <taxon>Psathyrellaceae</taxon>
        <taxon>Coprinopsis</taxon>
    </lineage>
</organism>
<reference evidence="2 3" key="1">
    <citation type="journal article" date="2019" name="Nat. Ecol. Evol.">
        <title>Megaphylogeny resolves global patterns of mushroom evolution.</title>
        <authorList>
            <person name="Varga T."/>
            <person name="Krizsan K."/>
            <person name="Foldi C."/>
            <person name="Dima B."/>
            <person name="Sanchez-Garcia M."/>
            <person name="Sanchez-Ramirez S."/>
            <person name="Szollosi G.J."/>
            <person name="Szarkandi J.G."/>
            <person name="Papp V."/>
            <person name="Albert L."/>
            <person name="Andreopoulos W."/>
            <person name="Angelini C."/>
            <person name="Antonin V."/>
            <person name="Barry K.W."/>
            <person name="Bougher N.L."/>
            <person name="Buchanan P."/>
            <person name="Buyck B."/>
            <person name="Bense V."/>
            <person name="Catcheside P."/>
            <person name="Chovatia M."/>
            <person name="Cooper J."/>
            <person name="Damon W."/>
            <person name="Desjardin D."/>
            <person name="Finy P."/>
            <person name="Geml J."/>
            <person name="Haridas S."/>
            <person name="Hughes K."/>
            <person name="Justo A."/>
            <person name="Karasinski D."/>
            <person name="Kautmanova I."/>
            <person name="Kiss B."/>
            <person name="Kocsube S."/>
            <person name="Kotiranta H."/>
            <person name="LaButti K.M."/>
            <person name="Lechner B.E."/>
            <person name="Liimatainen K."/>
            <person name="Lipzen A."/>
            <person name="Lukacs Z."/>
            <person name="Mihaltcheva S."/>
            <person name="Morgado L.N."/>
            <person name="Niskanen T."/>
            <person name="Noordeloos M.E."/>
            <person name="Ohm R.A."/>
            <person name="Ortiz-Santana B."/>
            <person name="Ovrebo C."/>
            <person name="Racz N."/>
            <person name="Riley R."/>
            <person name="Savchenko A."/>
            <person name="Shiryaev A."/>
            <person name="Soop K."/>
            <person name="Spirin V."/>
            <person name="Szebenyi C."/>
            <person name="Tomsovsky M."/>
            <person name="Tulloss R.E."/>
            <person name="Uehling J."/>
            <person name="Grigoriev I.V."/>
            <person name="Vagvolgyi C."/>
            <person name="Papp T."/>
            <person name="Martin F.M."/>
            <person name="Miettinen O."/>
            <person name="Hibbett D.S."/>
            <person name="Nagy L.G."/>
        </authorList>
    </citation>
    <scope>NUCLEOTIDE SEQUENCE [LARGE SCALE GENOMIC DNA]</scope>
    <source>
        <strain evidence="2 3">CBS 121175</strain>
    </source>
</reference>
<dbReference type="Gene3D" id="3.80.10.10">
    <property type="entry name" value="Ribonuclease Inhibitor"/>
    <property type="match status" value="1"/>
</dbReference>